<dbReference type="InterPro" id="IPR009091">
    <property type="entry name" value="RCC1/BLIP-II"/>
</dbReference>
<dbReference type="InterPro" id="IPR000408">
    <property type="entry name" value="Reg_chr_condens"/>
</dbReference>
<dbReference type="Gene3D" id="2.130.10.30">
    <property type="entry name" value="Regulator of chromosome condensation 1/beta-lactamase-inhibitor protein II"/>
    <property type="match status" value="3"/>
</dbReference>
<proteinExistence type="predicted"/>
<evidence type="ECO:0000259" key="3">
    <source>
        <dbReference type="Pfam" id="PF25390"/>
    </source>
</evidence>
<dbReference type="PRINTS" id="PR00633">
    <property type="entry name" value="RCCNDNSATION"/>
</dbReference>
<evidence type="ECO:0000313" key="4">
    <source>
        <dbReference type="EMBL" id="CAA9300723.1"/>
    </source>
</evidence>
<dbReference type="PROSITE" id="PS50012">
    <property type="entry name" value="RCC1_3"/>
    <property type="match status" value="3"/>
</dbReference>
<dbReference type="InterPro" id="IPR051553">
    <property type="entry name" value="Ran_GTPase-activating"/>
</dbReference>
<dbReference type="InterPro" id="IPR058923">
    <property type="entry name" value="RCC1-like_dom"/>
</dbReference>
<reference evidence="4" key="1">
    <citation type="submission" date="2020-02" db="EMBL/GenBank/DDBJ databases">
        <authorList>
            <person name="Meier V. D."/>
        </authorList>
    </citation>
    <scope>NUCLEOTIDE SEQUENCE</scope>
    <source>
        <strain evidence="4">AVDCRST_MAG89</strain>
    </source>
</reference>
<dbReference type="AlphaFoldDB" id="A0A6J4KAW4"/>
<feature type="domain" description="RCC1-like" evidence="3">
    <location>
        <begin position="31"/>
        <end position="323"/>
    </location>
</feature>
<dbReference type="PROSITE" id="PS51257">
    <property type="entry name" value="PROKAR_LIPOPROTEIN"/>
    <property type="match status" value="1"/>
</dbReference>
<dbReference type="GO" id="GO:0005085">
    <property type="term" value="F:guanyl-nucleotide exchange factor activity"/>
    <property type="evidence" value="ECO:0007669"/>
    <property type="project" value="TreeGrafter"/>
</dbReference>
<name>A0A6J4KAW4_9BACT</name>
<accession>A0A6J4KAW4</accession>
<sequence length="399" mass="40335">MLIRDSIPAALLACALLAGCDTDSTLGTPSTTPVALAAGGGHNCALLKSGEVYCWGSNDFGQIGAGSAPASVPEPARVASGERFAAISAGGETTCALNPAGKLFCWGRNPARMLGVAEPFVSAPVAVAPAMTWRSVSVGYSHVCGMALDGVAYCWGGNTQGQLGIGRVDTDAHPAPEPVAGPVRLASVMAATIHSCGLDAGGKAYCWGMNWQGVITTDNAPVQPLPARAGGDLSYEELMTGTTFVCGRTADARVSCWGDNSSGSFGTGDLVSGRDPRPAFGGVPLRVLALNSENTFTVHACATGADDGAVCWGSTSGGRLGGTPTAPRPCFAPAAGTTCDPVGTRVATHRFAALELGNIHSCGLTRERTVLCWGGGERGQLGNGTLVSSPTPVTVRLPS</sequence>
<protein>
    <submittedName>
        <fullName evidence="4">BNR repeat domain protein</fullName>
    </submittedName>
</protein>
<dbReference type="Pfam" id="PF13540">
    <property type="entry name" value="RCC1_2"/>
    <property type="match status" value="1"/>
</dbReference>
<keyword evidence="1" id="KW-0344">Guanine-nucleotide releasing factor</keyword>
<dbReference type="PANTHER" id="PTHR45982:SF1">
    <property type="entry name" value="REGULATOR OF CHROMOSOME CONDENSATION"/>
    <property type="match status" value="1"/>
</dbReference>
<dbReference type="Pfam" id="PF25390">
    <property type="entry name" value="WD40_RLD"/>
    <property type="match status" value="1"/>
</dbReference>
<dbReference type="EMBL" id="CADCTV010000104">
    <property type="protein sequence ID" value="CAA9300723.1"/>
    <property type="molecule type" value="Genomic_DNA"/>
</dbReference>
<keyword evidence="2" id="KW-0677">Repeat</keyword>
<evidence type="ECO:0000256" key="1">
    <source>
        <dbReference type="ARBA" id="ARBA00022658"/>
    </source>
</evidence>
<dbReference type="GO" id="GO:0005737">
    <property type="term" value="C:cytoplasm"/>
    <property type="evidence" value="ECO:0007669"/>
    <property type="project" value="TreeGrafter"/>
</dbReference>
<dbReference type="PANTHER" id="PTHR45982">
    <property type="entry name" value="REGULATOR OF CHROMOSOME CONDENSATION"/>
    <property type="match status" value="1"/>
</dbReference>
<evidence type="ECO:0000256" key="2">
    <source>
        <dbReference type="ARBA" id="ARBA00022737"/>
    </source>
</evidence>
<gene>
    <name evidence="4" type="ORF">AVDCRST_MAG89-450</name>
</gene>
<organism evidence="4">
    <name type="scientific">uncultured Gemmatimonadota bacterium</name>
    <dbReference type="NCBI Taxonomy" id="203437"/>
    <lineage>
        <taxon>Bacteria</taxon>
        <taxon>Pseudomonadati</taxon>
        <taxon>Gemmatimonadota</taxon>
        <taxon>environmental samples</taxon>
    </lineage>
</organism>
<dbReference type="SUPFAM" id="SSF50985">
    <property type="entry name" value="RCC1/BLIP-II"/>
    <property type="match status" value="2"/>
</dbReference>